<keyword evidence="2" id="KW-0472">Membrane</keyword>
<feature type="compositionally biased region" description="Basic and acidic residues" evidence="1">
    <location>
        <begin position="303"/>
        <end position="314"/>
    </location>
</feature>
<keyword evidence="4" id="KW-1185">Reference proteome</keyword>
<dbReference type="OrthoDB" id="779264at2759"/>
<evidence type="ECO:0000256" key="2">
    <source>
        <dbReference type="SAM" id="Phobius"/>
    </source>
</evidence>
<gene>
    <name evidence="3" type="ORF">MUK42_23843</name>
</gene>
<dbReference type="EMBL" id="CP097508">
    <property type="protein sequence ID" value="URE08295.1"/>
    <property type="molecule type" value="Genomic_DNA"/>
</dbReference>
<feature type="transmembrane region" description="Helical" evidence="2">
    <location>
        <begin position="86"/>
        <end position="107"/>
    </location>
</feature>
<keyword evidence="2" id="KW-1133">Transmembrane helix</keyword>
<feature type="region of interest" description="Disordered" evidence="1">
    <location>
        <begin position="292"/>
        <end position="322"/>
    </location>
</feature>
<proteinExistence type="predicted"/>
<evidence type="ECO:0000313" key="4">
    <source>
        <dbReference type="Proteomes" id="UP001055439"/>
    </source>
</evidence>
<organism evidence="3 4">
    <name type="scientific">Musa troglodytarum</name>
    <name type="common">fe'i banana</name>
    <dbReference type="NCBI Taxonomy" id="320322"/>
    <lineage>
        <taxon>Eukaryota</taxon>
        <taxon>Viridiplantae</taxon>
        <taxon>Streptophyta</taxon>
        <taxon>Embryophyta</taxon>
        <taxon>Tracheophyta</taxon>
        <taxon>Spermatophyta</taxon>
        <taxon>Magnoliopsida</taxon>
        <taxon>Liliopsida</taxon>
        <taxon>Zingiberales</taxon>
        <taxon>Musaceae</taxon>
        <taxon>Musa</taxon>
    </lineage>
</organism>
<dbReference type="AlphaFoldDB" id="A0A9E7G5V0"/>
<feature type="region of interest" description="Disordered" evidence="1">
    <location>
        <begin position="57"/>
        <end position="82"/>
    </location>
</feature>
<protein>
    <submittedName>
        <fullName evidence="3">Uncharacterized protein</fullName>
    </submittedName>
</protein>
<accession>A0A9E7G5V0</accession>
<feature type="compositionally biased region" description="Basic and acidic residues" evidence="1">
    <location>
        <begin position="263"/>
        <end position="275"/>
    </location>
</feature>
<evidence type="ECO:0000313" key="3">
    <source>
        <dbReference type="EMBL" id="URE08295.1"/>
    </source>
</evidence>
<feature type="region of interest" description="Disordered" evidence="1">
    <location>
        <begin position="255"/>
        <end position="275"/>
    </location>
</feature>
<dbReference type="Proteomes" id="UP001055439">
    <property type="component" value="Chromosome 6"/>
</dbReference>
<reference evidence="3" key="1">
    <citation type="submission" date="2022-05" db="EMBL/GenBank/DDBJ databases">
        <title>The Musa troglodytarum L. genome provides insights into the mechanism of non-climacteric behaviour and enrichment of carotenoids.</title>
        <authorList>
            <person name="Wang J."/>
        </authorList>
    </citation>
    <scope>NUCLEOTIDE SEQUENCE</scope>
    <source>
        <tissue evidence="3">Leaf</tissue>
    </source>
</reference>
<sequence>MEAHAKSPPRHMEAIFCLHAAIVPPAPRPPCLVGFYPTSGLASVRHLSFPRSWRRHHGVSCSHVPPRPPPPEEDEGKKGRSGGRKVANVAAVGVAVVAACALGAVGLSRGAPVAPALSSTFRTVPIADNGRSFSMQGLQGGGGGFSNAHARQDPSMPCTMTVQATRHALRDILFGTKDLSAMGTSNVSSKNCFATPKTYDIGICLVQTYIGKKDYHQAKDICQQIYEVKPQYDARPDLFKAVIYMMLAVERMLADSPTTTTRSSDEPKNSIKNDLNDLKSLIDEAKKSWEKYKNLEPVANEPTDQKGTHPEQLETRSGIAAA</sequence>
<keyword evidence="2" id="KW-0812">Transmembrane</keyword>
<evidence type="ECO:0000256" key="1">
    <source>
        <dbReference type="SAM" id="MobiDB-lite"/>
    </source>
</evidence>
<name>A0A9E7G5V0_9LILI</name>